<dbReference type="Pfam" id="PF01979">
    <property type="entry name" value="Amidohydro_1"/>
    <property type="match status" value="1"/>
</dbReference>
<dbReference type="InterPro" id="IPR011059">
    <property type="entry name" value="Metal-dep_hydrolase_composite"/>
</dbReference>
<feature type="domain" description="Aminodeoxyfutalosine deaminase/Imidazolonepropionase-like composite" evidence="6">
    <location>
        <begin position="25"/>
        <end position="49"/>
    </location>
</feature>
<evidence type="ECO:0000313" key="8">
    <source>
        <dbReference type="Proteomes" id="UP000239867"/>
    </source>
</evidence>
<comment type="cofactor">
    <cofactor evidence="4">
        <name>Zn(2+)</name>
        <dbReference type="ChEBI" id="CHEBI:29105"/>
    </cofactor>
    <text evidence="4">Binds 1 zinc ion per subunit.</text>
</comment>
<dbReference type="CDD" id="cd01298">
    <property type="entry name" value="ATZ_TRZ_like"/>
    <property type="match status" value="1"/>
</dbReference>
<feature type="binding site" evidence="4">
    <location>
        <position position="189"/>
    </location>
    <ligand>
        <name>substrate</name>
    </ligand>
</feature>
<comment type="catalytic activity">
    <reaction evidence="4">
        <text>S-methyl-5'-thioadenosine + H2O + H(+) = S-methyl-5'-thioinosine + NH4(+)</text>
        <dbReference type="Rhea" id="RHEA:25025"/>
        <dbReference type="ChEBI" id="CHEBI:15377"/>
        <dbReference type="ChEBI" id="CHEBI:15378"/>
        <dbReference type="ChEBI" id="CHEBI:17509"/>
        <dbReference type="ChEBI" id="CHEBI:28938"/>
        <dbReference type="ChEBI" id="CHEBI:48595"/>
        <dbReference type="EC" id="3.5.4.31"/>
    </reaction>
</comment>
<keyword evidence="2 4" id="KW-0378">Hydrolase</keyword>
<comment type="caution">
    <text evidence="4">Lacks conserved residue(s) required for the propagation of feature annotation.</text>
</comment>
<proteinExistence type="inferred from homology"/>
<dbReference type="KEGG" id="deo:CAY53_11905"/>
<comment type="similarity">
    <text evidence="4">Belongs to the metallo-dependent hydrolases superfamily. MTA/SAH deaminase family.</text>
</comment>
<protein>
    <recommendedName>
        <fullName evidence="4">5-methylthioadenosine/S-adenosylhomocysteine deaminase</fullName>
        <shortName evidence="4">MTA/SAH deaminase</shortName>
        <ecNumber evidence="4">3.5.4.28</ecNumber>
        <ecNumber evidence="4">3.5.4.31</ecNumber>
    </recommendedName>
</protein>
<keyword evidence="8" id="KW-1185">Reference proteome</keyword>
<dbReference type="GO" id="GO:0090614">
    <property type="term" value="F:5'-methylthioadenosine deaminase activity"/>
    <property type="evidence" value="ECO:0007669"/>
    <property type="project" value="UniProtKB-UniRule"/>
</dbReference>
<feature type="domain" description="Amidohydrolase-related" evidence="5">
    <location>
        <begin position="60"/>
        <end position="407"/>
    </location>
</feature>
<evidence type="ECO:0000256" key="1">
    <source>
        <dbReference type="ARBA" id="ARBA00022723"/>
    </source>
</evidence>
<dbReference type="OrthoDB" id="9807210at2"/>
<dbReference type="FunFam" id="3.20.20.140:FF:000014">
    <property type="entry name" value="5-methylthioadenosine/S-adenosylhomocysteine deaminase"/>
    <property type="match status" value="1"/>
</dbReference>
<evidence type="ECO:0000256" key="4">
    <source>
        <dbReference type="HAMAP-Rule" id="MF_01281"/>
    </source>
</evidence>
<dbReference type="Gene3D" id="3.20.20.140">
    <property type="entry name" value="Metal-dependent hydrolases"/>
    <property type="match status" value="1"/>
</dbReference>
<dbReference type="Gene3D" id="2.30.40.10">
    <property type="entry name" value="Urease, subunit C, domain 1"/>
    <property type="match status" value="1"/>
</dbReference>
<feature type="binding site" evidence="4">
    <location>
        <position position="219"/>
    </location>
    <ligand>
        <name>substrate</name>
    </ligand>
</feature>
<feature type="binding site" evidence="4">
    <location>
        <position position="304"/>
    </location>
    <ligand>
        <name>Zn(2+)</name>
        <dbReference type="ChEBI" id="CHEBI:29105"/>
    </ligand>
</feature>
<organism evidence="7 8">
    <name type="scientific">Desulfobulbus oralis</name>
    <dbReference type="NCBI Taxonomy" id="1986146"/>
    <lineage>
        <taxon>Bacteria</taxon>
        <taxon>Pseudomonadati</taxon>
        <taxon>Thermodesulfobacteriota</taxon>
        <taxon>Desulfobulbia</taxon>
        <taxon>Desulfobulbales</taxon>
        <taxon>Desulfobulbaceae</taxon>
        <taxon>Desulfobulbus</taxon>
    </lineage>
</organism>
<dbReference type="RefSeq" id="WP_104937295.1">
    <property type="nucleotide sequence ID" value="NZ_CP021255.1"/>
</dbReference>
<reference evidence="7 8" key="1">
    <citation type="journal article" date="2018" name="MBio">
        <title>Insights into the evolution of host association through the isolation and characterization of a novel human periodontal pathobiont, Desulfobulbus oralis.</title>
        <authorList>
            <person name="Cross K.L."/>
            <person name="Chirania P."/>
            <person name="Xiong W."/>
            <person name="Beall C.J."/>
            <person name="Elkins J.G."/>
            <person name="Giannone R.J."/>
            <person name="Griffen A.L."/>
            <person name="Guss A.M."/>
            <person name="Hettich R.L."/>
            <person name="Joshi S.S."/>
            <person name="Mokrzan E.M."/>
            <person name="Martin R.K."/>
            <person name="Zhulin I.B."/>
            <person name="Leys E.J."/>
            <person name="Podar M."/>
        </authorList>
    </citation>
    <scope>NUCLEOTIDE SEQUENCE [LARGE SCALE GENOMIC DNA]</scope>
    <source>
        <strain evidence="7 8">ORNL</strain>
    </source>
</reference>
<dbReference type="HAMAP" id="MF_01281">
    <property type="entry name" value="MTA_SAH_deamin"/>
    <property type="match status" value="1"/>
</dbReference>
<dbReference type="SUPFAM" id="SSF51556">
    <property type="entry name" value="Metallo-dependent hydrolases"/>
    <property type="match status" value="1"/>
</dbReference>
<dbReference type="SUPFAM" id="SSF51338">
    <property type="entry name" value="Composite domain of metallo-dependent hydrolases"/>
    <property type="match status" value="2"/>
</dbReference>
<dbReference type="AlphaFoldDB" id="A0A2L1GR00"/>
<dbReference type="InterPro" id="IPR050287">
    <property type="entry name" value="MTA/SAH_deaminase"/>
</dbReference>
<dbReference type="PANTHER" id="PTHR43794:SF11">
    <property type="entry name" value="AMIDOHYDROLASE-RELATED DOMAIN-CONTAINING PROTEIN"/>
    <property type="match status" value="1"/>
</dbReference>
<dbReference type="GO" id="GO:0046872">
    <property type="term" value="F:metal ion binding"/>
    <property type="evidence" value="ECO:0007669"/>
    <property type="project" value="UniProtKB-KW"/>
</dbReference>
<dbReference type="PANTHER" id="PTHR43794">
    <property type="entry name" value="AMINOHYDROLASE SSNA-RELATED"/>
    <property type="match status" value="1"/>
</dbReference>
<dbReference type="InterPro" id="IPR023512">
    <property type="entry name" value="Deaminase_MtaD/DadD"/>
</dbReference>
<keyword evidence="1 4" id="KW-0479">Metal-binding</keyword>
<keyword evidence="3 4" id="KW-0862">Zinc</keyword>
<feature type="binding site" evidence="4">
    <location>
        <position position="70"/>
    </location>
    <ligand>
        <name>Zn(2+)</name>
        <dbReference type="ChEBI" id="CHEBI:29105"/>
    </ligand>
</feature>
<dbReference type="EC" id="3.5.4.31" evidence="4"/>
<name>A0A2L1GR00_9BACT</name>
<dbReference type="EC" id="3.5.4.28" evidence="4"/>
<dbReference type="InterPro" id="IPR006680">
    <property type="entry name" value="Amidohydro-rel"/>
</dbReference>
<feature type="binding site" evidence="4">
    <location>
        <position position="68"/>
    </location>
    <ligand>
        <name>Zn(2+)</name>
        <dbReference type="ChEBI" id="CHEBI:29105"/>
    </ligand>
</feature>
<comment type="catalytic activity">
    <reaction evidence="4">
        <text>S-adenosyl-L-homocysteine + H2O + H(+) = S-inosyl-L-homocysteine + NH4(+)</text>
        <dbReference type="Rhea" id="RHEA:20716"/>
        <dbReference type="ChEBI" id="CHEBI:15377"/>
        <dbReference type="ChEBI" id="CHEBI:15378"/>
        <dbReference type="ChEBI" id="CHEBI:28938"/>
        <dbReference type="ChEBI" id="CHEBI:57856"/>
        <dbReference type="ChEBI" id="CHEBI:57985"/>
        <dbReference type="EC" id="3.5.4.28"/>
    </reaction>
</comment>
<feature type="binding site" evidence="4">
    <location>
        <position position="304"/>
    </location>
    <ligand>
        <name>substrate</name>
    </ligand>
</feature>
<sequence length="442" mass="47595">MTQPLLLSGRYLLTLDAAHPCIEDGALLARDGRIAAIGTRAELAARHPGVRALHTPHGLIMPGLVNTHTHAAMALFRGLADDLPLMEWLQDYIFPVEATLTADMVRVGALLSCCEMIRSGTTSFCDMYLFAEAVAQATEQSGMRAWLGEAVYDFPSPCYGEPANGVRLTRDLIARFRQHPLIHAISVAHAVYTCSPDLLVQMAELARQEDVLLALHLAENAEEDQSCRERYGSSPVQHLERLGILGPKLLAAHCVTPDAADTQLLARRGVKVAHCPQSNMKLGSGIAPIDSFLQAGICVSLGTDGSASNNTVDMFAEMNVMAKIHKARRCDPLQVTAEESLHAATLGGARALGAEAHIGSLQKGKAADCIVVDMDQPHLTPLYNPVSQLVYAARGSDVLHSMVNGRLLMQDRKVLSLDEAGIMAEARALAGHFARVAKKRQA</sequence>
<evidence type="ECO:0000256" key="2">
    <source>
        <dbReference type="ARBA" id="ARBA00022801"/>
    </source>
</evidence>
<evidence type="ECO:0000259" key="5">
    <source>
        <dbReference type="Pfam" id="PF01979"/>
    </source>
</evidence>
<dbReference type="InterPro" id="IPR032466">
    <property type="entry name" value="Metal_Hydrolase"/>
</dbReference>
<accession>A0A2L1GR00</accession>
<feature type="binding site" evidence="4">
    <location>
        <position position="97"/>
    </location>
    <ligand>
        <name>substrate</name>
    </ligand>
</feature>
<evidence type="ECO:0000313" key="7">
    <source>
        <dbReference type="EMBL" id="AVD72092.1"/>
    </source>
</evidence>
<gene>
    <name evidence="4" type="primary">mtaD</name>
    <name evidence="7" type="ORF">CAY53_11905</name>
</gene>
<feature type="binding site" evidence="4">
    <location>
        <position position="216"/>
    </location>
    <ligand>
        <name>Zn(2+)</name>
        <dbReference type="ChEBI" id="CHEBI:29105"/>
    </ligand>
</feature>
<dbReference type="GO" id="GO:0050270">
    <property type="term" value="F:S-adenosylhomocysteine deaminase activity"/>
    <property type="evidence" value="ECO:0007669"/>
    <property type="project" value="UniProtKB-UniRule"/>
</dbReference>
<dbReference type="Pfam" id="PF22039">
    <property type="entry name" value="HUTI_composite_bact"/>
    <property type="match status" value="1"/>
</dbReference>
<evidence type="ECO:0000256" key="3">
    <source>
        <dbReference type="ARBA" id="ARBA00022833"/>
    </source>
</evidence>
<dbReference type="InterPro" id="IPR054418">
    <property type="entry name" value="MQNX/HUTI_composite_N"/>
</dbReference>
<comment type="function">
    <text evidence="4">Catalyzes the deamination of 5-methylthioadenosine and S-adenosyl-L-homocysteine into 5-methylthioinosine and S-inosyl-L-homocysteine, respectively. Is also able to deaminate adenosine.</text>
</comment>
<dbReference type="Proteomes" id="UP000239867">
    <property type="component" value="Chromosome"/>
</dbReference>
<evidence type="ECO:0000259" key="6">
    <source>
        <dbReference type="Pfam" id="PF22039"/>
    </source>
</evidence>
<dbReference type="EMBL" id="CP021255">
    <property type="protein sequence ID" value="AVD72092.1"/>
    <property type="molecule type" value="Genomic_DNA"/>
</dbReference>